<organism evidence="1 2">
    <name type="scientific">Rhizobium miluonense</name>
    <dbReference type="NCBI Taxonomy" id="411945"/>
    <lineage>
        <taxon>Bacteria</taxon>
        <taxon>Pseudomonadati</taxon>
        <taxon>Pseudomonadota</taxon>
        <taxon>Alphaproteobacteria</taxon>
        <taxon>Hyphomicrobiales</taxon>
        <taxon>Rhizobiaceae</taxon>
        <taxon>Rhizobium/Agrobacterium group</taxon>
        <taxon>Rhizobium</taxon>
    </lineage>
</organism>
<dbReference type="Proteomes" id="UP000199435">
    <property type="component" value="Unassembled WGS sequence"/>
</dbReference>
<gene>
    <name evidence="1" type="ORF">GA0061102_1004185</name>
</gene>
<dbReference type="AlphaFoldDB" id="A0A1C3ULZ4"/>
<protein>
    <submittedName>
        <fullName evidence="1">Uncharacterized protein</fullName>
    </submittedName>
</protein>
<keyword evidence="2" id="KW-1185">Reference proteome</keyword>
<dbReference type="EMBL" id="FMAH01000004">
    <property type="protein sequence ID" value="SCB16506.1"/>
    <property type="molecule type" value="Genomic_DNA"/>
</dbReference>
<evidence type="ECO:0000313" key="1">
    <source>
        <dbReference type="EMBL" id="SCB16506.1"/>
    </source>
</evidence>
<sequence>MLPMRGGSLCLPREVVDPTMSNLTHWNSNENAGSAVRYDNGRANAGLDIIASYARNCGKQPRLNATGTVLSKDDPVSCAIRENIRESGGACTNAVTGPNGAKEIDCYV</sequence>
<proteinExistence type="predicted"/>
<name>A0A1C3ULZ4_9HYPH</name>
<accession>A0A1C3ULZ4</accession>
<reference evidence="2" key="1">
    <citation type="submission" date="2016-08" db="EMBL/GenBank/DDBJ databases">
        <authorList>
            <person name="Varghese N."/>
            <person name="Submissions Spin"/>
        </authorList>
    </citation>
    <scope>NUCLEOTIDE SEQUENCE [LARGE SCALE GENOMIC DNA]</scope>
    <source>
        <strain evidence="2">HAMBI 2971</strain>
    </source>
</reference>
<evidence type="ECO:0000313" key="2">
    <source>
        <dbReference type="Proteomes" id="UP000199435"/>
    </source>
</evidence>